<dbReference type="InterPro" id="IPR036938">
    <property type="entry name" value="PAP2/HPO_sf"/>
</dbReference>
<sequence>MLNHLVRLWGLYFVLMAIIAVTELDKLVVTIWYQLEGGQWQLKHYWLTQTWLHDGGHDLAVLLFIAVLLSYVVSVGTGYLSRYRHALAYLSISIPASTLTVSAIKRLTQVDCPWSVMEFGGERPYQFWLHSLWSPLQGADHCFPAGHASSAYMFFGLYFVSTQLFPQQARKVLYGVIVAGVIFGVAQQLRGAHFISHDITSAFICWTVSCLLWRFWPVQQLKLGKFDK</sequence>
<dbReference type="Proteomes" id="UP000198924">
    <property type="component" value="Unassembled WGS sequence"/>
</dbReference>
<dbReference type="Pfam" id="PF01569">
    <property type="entry name" value="PAP2"/>
    <property type="match status" value="1"/>
</dbReference>
<protein>
    <submittedName>
        <fullName evidence="3">Membrane-associated enzyme, PAP2 (Acid phosphatase) superfamily</fullName>
    </submittedName>
</protein>
<accession>A0A1I3ZQ31</accession>
<evidence type="ECO:0000259" key="2">
    <source>
        <dbReference type="Pfam" id="PF01569"/>
    </source>
</evidence>
<feature type="transmembrane region" description="Helical" evidence="1">
    <location>
        <begin position="86"/>
        <end position="104"/>
    </location>
</feature>
<feature type="transmembrane region" description="Helical" evidence="1">
    <location>
        <begin position="55"/>
        <end position="74"/>
    </location>
</feature>
<dbReference type="STRING" id="45496.SAMN04488079_11196"/>
<feature type="transmembrane region" description="Helical" evidence="1">
    <location>
        <begin position="172"/>
        <end position="189"/>
    </location>
</feature>
<feature type="transmembrane region" description="Helical" evidence="1">
    <location>
        <begin position="143"/>
        <end position="160"/>
    </location>
</feature>
<feature type="transmembrane region" description="Helical" evidence="1">
    <location>
        <begin position="12"/>
        <end position="35"/>
    </location>
</feature>
<dbReference type="CDD" id="cd03396">
    <property type="entry name" value="PAP2_like_6"/>
    <property type="match status" value="1"/>
</dbReference>
<evidence type="ECO:0000313" key="4">
    <source>
        <dbReference type="Proteomes" id="UP000198924"/>
    </source>
</evidence>
<proteinExistence type="predicted"/>
<evidence type="ECO:0000256" key="1">
    <source>
        <dbReference type="SAM" id="Phobius"/>
    </source>
</evidence>
<keyword evidence="1" id="KW-0472">Membrane</keyword>
<dbReference type="AlphaFoldDB" id="A0A1I3ZQ31"/>
<dbReference type="InterPro" id="IPR000326">
    <property type="entry name" value="PAP2/HPO"/>
</dbReference>
<keyword evidence="1" id="KW-1133">Transmembrane helix</keyword>
<dbReference type="RefSeq" id="WP_091714345.1">
    <property type="nucleotide sequence ID" value="NZ_FOSH01000011.1"/>
</dbReference>
<organism evidence="3 4">
    <name type="scientific">Methylophaga sulfidovorans</name>
    <dbReference type="NCBI Taxonomy" id="45496"/>
    <lineage>
        <taxon>Bacteria</taxon>
        <taxon>Pseudomonadati</taxon>
        <taxon>Pseudomonadota</taxon>
        <taxon>Gammaproteobacteria</taxon>
        <taxon>Thiotrichales</taxon>
        <taxon>Piscirickettsiaceae</taxon>
        <taxon>Methylophaga</taxon>
    </lineage>
</organism>
<dbReference type="SUPFAM" id="SSF48317">
    <property type="entry name" value="Acid phosphatase/Vanadium-dependent haloperoxidase"/>
    <property type="match status" value="1"/>
</dbReference>
<name>A0A1I3ZQ31_9GAMM</name>
<evidence type="ECO:0000313" key="3">
    <source>
        <dbReference type="EMBL" id="SFK45679.1"/>
    </source>
</evidence>
<feature type="domain" description="Phosphatidic acid phosphatase type 2/haloperoxidase" evidence="2">
    <location>
        <begin position="87"/>
        <end position="217"/>
    </location>
</feature>
<dbReference type="OrthoDB" id="7348799at2"/>
<dbReference type="EMBL" id="FOSH01000011">
    <property type="protein sequence ID" value="SFK45679.1"/>
    <property type="molecule type" value="Genomic_DNA"/>
</dbReference>
<feature type="transmembrane region" description="Helical" evidence="1">
    <location>
        <begin position="195"/>
        <end position="216"/>
    </location>
</feature>
<gene>
    <name evidence="3" type="ORF">SAMN04488079_11196</name>
</gene>
<keyword evidence="1" id="KW-0812">Transmembrane</keyword>
<keyword evidence="4" id="KW-1185">Reference proteome</keyword>
<reference evidence="4" key="1">
    <citation type="submission" date="2016-10" db="EMBL/GenBank/DDBJ databases">
        <authorList>
            <person name="Varghese N."/>
            <person name="Submissions S."/>
        </authorList>
    </citation>
    <scope>NUCLEOTIDE SEQUENCE [LARGE SCALE GENOMIC DNA]</scope>
    <source>
        <strain evidence="4">DSM 11578</strain>
    </source>
</reference>